<accession>A0A3B3R578</accession>
<keyword evidence="1" id="KW-0863">Zinc-finger</keyword>
<dbReference type="InterPro" id="IPR001878">
    <property type="entry name" value="Znf_CCHC"/>
</dbReference>
<evidence type="ECO:0000256" key="1">
    <source>
        <dbReference type="PROSITE-ProRule" id="PRU00047"/>
    </source>
</evidence>
<dbReference type="Gene3D" id="4.10.60.10">
    <property type="entry name" value="Zinc finger, CCHC-type"/>
    <property type="match status" value="1"/>
</dbReference>
<dbReference type="SMART" id="SM00343">
    <property type="entry name" value="ZnF_C2HC"/>
    <property type="match status" value="1"/>
</dbReference>
<evidence type="ECO:0000313" key="4">
    <source>
        <dbReference type="Proteomes" id="UP000261540"/>
    </source>
</evidence>
<keyword evidence="1" id="KW-0862">Zinc</keyword>
<dbReference type="GO" id="GO:0003676">
    <property type="term" value="F:nucleic acid binding"/>
    <property type="evidence" value="ECO:0007669"/>
    <property type="project" value="InterPro"/>
</dbReference>
<dbReference type="SUPFAM" id="SSF57756">
    <property type="entry name" value="Retrovirus zinc finger-like domains"/>
    <property type="match status" value="1"/>
</dbReference>
<dbReference type="AlphaFoldDB" id="A0A3B3R578"/>
<dbReference type="InterPro" id="IPR036875">
    <property type="entry name" value="Znf_CCHC_sf"/>
</dbReference>
<name>A0A3B3R578_9TELE</name>
<dbReference type="Ensembl" id="ENSPKIT00000037480.1">
    <property type="protein sequence ID" value="ENSPKIP00000013065.1"/>
    <property type="gene ID" value="ENSPKIG00000000637.1"/>
</dbReference>
<proteinExistence type="predicted"/>
<dbReference type="Pfam" id="PF00098">
    <property type="entry name" value="zf-CCHC"/>
    <property type="match status" value="1"/>
</dbReference>
<dbReference type="GO" id="GO:0008270">
    <property type="term" value="F:zinc ion binding"/>
    <property type="evidence" value="ECO:0007669"/>
    <property type="project" value="UniProtKB-KW"/>
</dbReference>
<feature type="domain" description="CCHC-type" evidence="2">
    <location>
        <begin position="38"/>
        <end position="54"/>
    </location>
</feature>
<dbReference type="PROSITE" id="PS50158">
    <property type="entry name" value="ZF_CCHC"/>
    <property type="match status" value="1"/>
</dbReference>
<sequence length="95" mass="10769">MSRLVRLAANIENYIVTRIRMAQLERMGKRKNDRAKGKCNICGKTGHWAKTCRSKGNGCSGTKENCTDEANINARFQQLTLEQKTWLLSAIEPKN</sequence>
<keyword evidence="4" id="KW-1185">Reference proteome</keyword>
<organism evidence="3 4">
    <name type="scientific">Paramormyrops kingsleyae</name>
    <dbReference type="NCBI Taxonomy" id="1676925"/>
    <lineage>
        <taxon>Eukaryota</taxon>
        <taxon>Metazoa</taxon>
        <taxon>Chordata</taxon>
        <taxon>Craniata</taxon>
        <taxon>Vertebrata</taxon>
        <taxon>Euteleostomi</taxon>
        <taxon>Actinopterygii</taxon>
        <taxon>Neopterygii</taxon>
        <taxon>Teleostei</taxon>
        <taxon>Osteoglossocephala</taxon>
        <taxon>Osteoglossomorpha</taxon>
        <taxon>Osteoglossiformes</taxon>
        <taxon>Mormyridae</taxon>
        <taxon>Paramormyrops</taxon>
    </lineage>
</organism>
<keyword evidence="1" id="KW-0479">Metal-binding</keyword>
<reference evidence="3" key="1">
    <citation type="submission" date="2025-08" db="UniProtKB">
        <authorList>
            <consortium name="Ensembl"/>
        </authorList>
    </citation>
    <scope>IDENTIFICATION</scope>
</reference>
<protein>
    <recommendedName>
        <fullName evidence="2">CCHC-type domain-containing protein</fullName>
    </recommendedName>
</protein>
<evidence type="ECO:0000313" key="3">
    <source>
        <dbReference type="Ensembl" id="ENSPKIP00000013065.1"/>
    </source>
</evidence>
<dbReference type="Proteomes" id="UP000261540">
    <property type="component" value="Unplaced"/>
</dbReference>
<reference evidence="3" key="2">
    <citation type="submission" date="2025-09" db="UniProtKB">
        <authorList>
            <consortium name="Ensembl"/>
        </authorList>
    </citation>
    <scope>IDENTIFICATION</scope>
</reference>
<evidence type="ECO:0000259" key="2">
    <source>
        <dbReference type="PROSITE" id="PS50158"/>
    </source>
</evidence>